<dbReference type="InterPro" id="IPR028082">
    <property type="entry name" value="Peripla_BP_I"/>
</dbReference>
<feature type="chain" id="PRO_5013654393" evidence="4">
    <location>
        <begin position="27"/>
        <end position="308"/>
    </location>
</feature>
<evidence type="ECO:0000256" key="3">
    <source>
        <dbReference type="ARBA" id="ARBA00022729"/>
    </source>
</evidence>
<sequence>MDRNTFLRRMLAGAFTFGLPASPALAQPGPGPSPARTLGVSLLTQQHPFYLELAQAMQQEAARQGLKLDLSIANQDLGKQISDVEDFVSKKVDAIILSPVDSRGVKAAVLKAAAARIPVITVDIAASGVEVASHVATDNRAGGVLAGQLMGRATGGKGQIGVLHYPSIQSVVDRVEGFKAAIATFPGMKIVSVQPGITRAEALAASQNMLQAHPDLAGIFGFGDDAALAALASVKGARKLEQVKIVGFDGMAEARAAVDREPAFVGVIRQYPDQLGLQAVAIAAQLLQGKPVEKFHPVLPGVYTAAAR</sequence>
<feature type="signal peptide" evidence="4">
    <location>
        <begin position="1"/>
        <end position="26"/>
    </location>
</feature>
<dbReference type="Pfam" id="PF13407">
    <property type="entry name" value="Peripla_BP_4"/>
    <property type="match status" value="1"/>
</dbReference>
<reference evidence="6" key="1">
    <citation type="submission" date="2017-10" db="EMBL/GenBank/DDBJ databases">
        <title>Chryseobacterium sp. B5 is a hydrocarbonoclastic and plant growth promoting bacterium.</title>
        <authorList>
            <person name="Thijs S."/>
            <person name="Gkorezis P."/>
            <person name="Van Hamme J."/>
        </authorList>
    </citation>
    <scope>NUCLEOTIDE SEQUENCE</scope>
    <source>
        <strain evidence="6">B5</strain>
    </source>
</reference>
<dbReference type="PANTHER" id="PTHR46847">
    <property type="entry name" value="D-ALLOSE-BINDING PERIPLASMIC PROTEIN-RELATED"/>
    <property type="match status" value="1"/>
</dbReference>
<evidence type="ECO:0000313" key="6">
    <source>
        <dbReference type="EMBL" id="PII34235.1"/>
    </source>
</evidence>
<evidence type="ECO:0000256" key="1">
    <source>
        <dbReference type="ARBA" id="ARBA00004196"/>
    </source>
</evidence>
<dbReference type="InterPro" id="IPR025997">
    <property type="entry name" value="SBP_2_dom"/>
</dbReference>
<dbReference type="SUPFAM" id="SSF53822">
    <property type="entry name" value="Periplasmic binding protein-like I"/>
    <property type="match status" value="1"/>
</dbReference>
<dbReference type="GO" id="GO:0030313">
    <property type="term" value="C:cell envelope"/>
    <property type="evidence" value="ECO:0007669"/>
    <property type="project" value="UniProtKB-SubCell"/>
</dbReference>
<comment type="caution">
    <text evidence="6">The sequence shown here is derived from an EMBL/GenBank/DDBJ whole genome shotgun (WGS) entry which is preliminary data.</text>
</comment>
<evidence type="ECO:0000256" key="4">
    <source>
        <dbReference type="SAM" id="SignalP"/>
    </source>
</evidence>
<dbReference type="Gene3D" id="3.40.50.2300">
    <property type="match status" value="2"/>
</dbReference>
<evidence type="ECO:0000256" key="2">
    <source>
        <dbReference type="ARBA" id="ARBA00007639"/>
    </source>
</evidence>
<evidence type="ECO:0000259" key="5">
    <source>
        <dbReference type="Pfam" id="PF13407"/>
    </source>
</evidence>
<name>A0A2G7T2U0_9FLAO</name>
<dbReference type="EMBL" id="PEKC01000119">
    <property type="protein sequence ID" value="PII34235.1"/>
    <property type="molecule type" value="Genomic_DNA"/>
</dbReference>
<proteinExistence type="inferred from homology"/>
<accession>A0A2G7T2U0</accession>
<dbReference type="PANTHER" id="PTHR46847:SF1">
    <property type="entry name" value="D-ALLOSE-BINDING PERIPLASMIC PROTEIN-RELATED"/>
    <property type="match status" value="1"/>
</dbReference>
<dbReference type="AlphaFoldDB" id="A0A2G7T2U0"/>
<comment type="similarity">
    <text evidence="2">Belongs to the bacterial solute-binding protein 2 family.</text>
</comment>
<keyword evidence="3 4" id="KW-0732">Signal</keyword>
<dbReference type="GO" id="GO:0030246">
    <property type="term" value="F:carbohydrate binding"/>
    <property type="evidence" value="ECO:0007669"/>
    <property type="project" value="UniProtKB-ARBA"/>
</dbReference>
<comment type="subcellular location">
    <subcellularLocation>
        <location evidence="1">Cell envelope</location>
    </subcellularLocation>
</comment>
<protein>
    <submittedName>
        <fullName evidence="6">Sugar ABC transporter substrate-binding protein</fullName>
    </submittedName>
</protein>
<feature type="domain" description="Periplasmic binding protein" evidence="5">
    <location>
        <begin position="39"/>
        <end position="290"/>
    </location>
</feature>
<gene>
    <name evidence="6" type="ORF">CTI11_22360</name>
</gene>
<organism evidence="6">
    <name type="scientific">Chryseobacterium sp. B5</name>
    <dbReference type="NCBI Taxonomy" id="2050562"/>
    <lineage>
        <taxon>Bacteria</taxon>
        <taxon>Pseudomonadati</taxon>
        <taxon>Bacteroidota</taxon>
        <taxon>Flavobacteriia</taxon>
        <taxon>Flavobacteriales</taxon>
        <taxon>Weeksellaceae</taxon>
        <taxon>Chryseobacterium group</taxon>
        <taxon>Chryseobacterium</taxon>
    </lineage>
</organism>